<name>A0AAP9AJK1_9ENTR</name>
<protein>
    <submittedName>
        <fullName evidence="2">Uncharacterized protein</fullName>
    </submittedName>
</protein>
<dbReference type="Proteomes" id="UP000317812">
    <property type="component" value="Chromosome"/>
</dbReference>
<evidence type="ECO:0000256" key="1">
    <source>
        <dbReference type="SAM" id="Phobius"/>
    </source>
</evidence>
<keyword evidence="1" id="KW-0812">Transmembrane</keyword>
<reference evidence="2 3" key="1">
    <citation type="submission" date="2019-01" db="EMBL/GenBank/DDBJ databases">
        <title>Florfenicol resistance in Enterobacteriaceae and whole-genome sequence analysis of florfenicol-resistant Leclercia adecarboxylata strain R25.</title>
        <authorList>
            <person name="Bao Q."/>
            <person name="Ying Y."/>
        </authorList>
    </citation>
    <scope>NUCLEOTIDE SEQUENCE [LARGE SCALE GENOMIC DNA]</scope>
    <source>
        <strain evidence="2 3">R25</strain>
    </source>
</reference>
<dbReference type="AlphaFoldDB" id="A0AAP9AJK1"/>
<evidence type="ECO:0000313" key="2">
    <source>
        <dbReference type="EMBL" id="QDK18817.1"/>
    </source>
</evidence>
<organism evidence="2 3">
    <name type="scientific">Leclercia adecarboxylata</name>
    <dbReference type="NCBI Taxonomy" id="83655"/>
    <lineage>
        <taxon>Bacteria</taxon>
        <taxon>Pseudomonadati</taxon>
        <taxon>Pseudomonadota</taxon>
        <taxon>Gammaproteobacteria</taxon>
        <taxon>Enterobacterales</taxon>
        <taxon>Enterobacteriaceae</taxon>
        <taxon>Leclercia</taxon>
    </lineage>
</organism>
<feature type="transmembrane region" description="Helical" evidence="1">
    <location>
        <begin position="5"/>
        <end position="25"/>
    </location>
</feature>
<evidence type="ECO:0000313" key="3">
    <source>
        <dbReference type="Proteomes" id="UP000317812"/>
    </source>
</evidence>
<gene>
    <name evidence="2" type="ORF">ES815_11105</name>
</gene>
<sequence>MAGSFFCIVEIIFVLFGCFATAILTDRRSYGEHVSCYRSVTFPLCKIMPVWSAGLLAWLSVVGSKCEQQSRSTSCAVK</sequence>
<accession>A0AAP9AJK1</accession>
<keyword evidence="1" id="KW-0472">Membrane</keyword>
<keyword evidence="1" id="KW-1133">Transmembrane helix</keyword>
<feature type="transmembrane region" description="Helical" evidence="1">
    <location>
        <begin position="40"/>
        <end position="62"/>
    </location>
</feature>
<dbReference type="EMBL" id="CP035382">
    <property type="protein sequence ID" value="QDK18817.1"/>
    <property type="molecule type" value="Genomic_DNA"/>
</dbReference>
<proteinExistence type="predicted"/>